<dbReference type="SUPFAM" id="SSF56784">
    <property type="entry name" value="HAD-like"/>
    <property type="match status" value="1"/>
</dbReference>
<evidence type="ECO:0000256" key="1">
    <source>
        <dbReference type="SAM" id="MobiDB-lite"/>
    </source>
</evidence>
<evidence type="ECO:0000313" key="3">
    <source>
        <dbReference type="Proteomes" id="UP001139493"/>
    </source>
</evidence>
<gene>
    <name evidence="2" type="ORF">APR03_004633</name>
</gene>
<dbReference type="Gene3D" id="3.30.1240.10">
    <property type="match status" value="1"/>
</dbReference>
<dbReference type="EMBL" id="JAMTCS010000017">
    <property type="protein sequence ID" value="MCP2267260.1"/>
    <property type="molecule type" value="Genomic_DNA"/>
</dbReference>
<dbReference type="PANTHER" id="PTHR10000">
    <property type="entry name" value="PHOSPHOSERINE PHOSPHATASE"/>
    <property type="match status" value="1"/>
</dbReference>
<dbReference type="PROSITE" id="PS01229">
    <property type="entry name" value="COF_2"/>
    <property type="match status" value="1"/>
</dbReference>
<dbReference type="GO" id="GO:0000287">
    <property type="term" value="F:magnesium ion binding"/>
    <property type="evidence" value="ECO:0007669"/>
    <property type="project" value="TreeGrafter"/>
</dbReference>
<dbReference type="Pfam" id="PF08282">
    <property type="entry name" value="Hydrolase_3"/>
    <property type="match status" value="2"/>
</dbReference>
<keyword evidence="3" id="KW-1185">Reference proteome</keyword>
<dbReference type="PANTHER" id="PTHR10000:SF8">
    <property type="entry name" value="HAD SUPERFAMILY HYDROLASE-LIKE, TYPE 3"/>
    <property type="match status" value="1"/>
</dbReference>
<proteinExistence type="predicted"/>
<dbReference type="Proteomes" id="UP001139493">
    <property type="component" value="Unassembled WGS sequence"/>
</dbReference>
<reference evidence="2" key="1">
    <citation type="submission" date="2022-06" db="EMBL/GenBank/DDBJ databases">
        <title>Genomic Encyclopedia of Archaeal and Bacterial Type Strains, Phase II (KMG-II): from individual species to whole genera.</title>
        <authorList>
            <person name="Goeker M."/>
        </authorList>
    </citation>
    <scope>NUCLEOTIDE SEQUENCE</scope>
    <source>
        <strain evidence="2">DSM 26652</strain>
    </source>
</reference>
<comment type="caution">
    <text evidence="2">The sequence shown here is derived from an EMBL/GenBank/DDBJ whole genome shotgun (WGS) entry which is preliminary data.</text>
</comment>
<protein>
    <submittedName>
        <fullName evidence="2">HAD-superfamily hydrolase, subfamily IIB</fullName>
    </submittedName>
</protein>
<evidence type="ECO:0000313" key="2">
    <source>
        <dbReference type="EMBL" id="MCP2267260.1"/>
    </source>
</evidence>
<feature type="region of interest" description="Disordered" evidence="1">
    <location>
        <begin position="79"/>
        <end position="105"/>
    </location>
</feature>
<dbReference type="AlphaFoldDB" id="A0A9X2G7Y2"/>
<keyword evidence="2" id="KW-0378">Hydrolase</keyword>
<dbReference type="InterPro" id="IPR036412">
    <property type="entry name" value="HAD-like_sf"/>
</dbReference>
<dbReference type="GO" id="GO:0016791">
    <property type="term" value="F:phosphatase activity"/>
    <property type="evidence" value="ECO:0007669"/>
    <property type="project" value="UniProtKB-ARBA"/>
</dbReference>
<dbReference type="GO" id="GO:0005829">
    <property type="term" value="C:cytosol"/>
    <property type="evidence" value="ECO:0007669"/>
    <property type="project" value="TreeGrafter"/>
</dbReference>
<feature type="compositionally biased region" description="Basic and acidic residues" evidence="1">
    <location>
        <begin position="84"/>
        <end position="97"/>
    </location>
</feature>
<sequence length="504" mass="53871">MRRPARRHGGLCGNRWGRRAGRRVARLSAHARQRTACSYGTATGGNPHRRTPAVVYSAVYSEAGSCLLTTADAPLLPANTPPRPEFRQRARHPDTCRGRTVSTTPLKPQTFARSSMLVACDIDGTLLERGGKIPAETVTALDLVRAAGHEVVLATGRSLVGLLPVATRLGLTEGFAVCSNGAMTVRLERGAASGYSVHEARRFDPSALIDRVLGLVPGAYVGVEEIGWGWRVNALFERGLLNGEQKQVPVADLCAVPATRVALHGPGIAQHAQALAESGVTVTPAGADWLDVTAPETNKASALERLRVHRNIRPDATVAVGDGVNDIDMLAWADRGVAMGHAPEVVRAAAREITGTIGQRGAVAVLRSLLPLNVETATLSRLAGQLAMAVHTASGPTTLRVWHEHHSEIARCDTWTLRDGVRERHGPIPSGSGATMRALELAAREAGLEYPRGDIGRRRAHWRSVHDGRGRAGFELPLYMRLDALTRTAGQPGPNPERPPANSH</sequence>
<accession>A0A9X2G7Y2</accession>
<name>A0A9X2G7Y2_9MICO</name>
<organism evidence="2 3">
    <name type="scientific">Promicromonospora thailandica</name>
    <dbReference type="NCBI Taxonomy" id="765201"/>
    <lineage>
        <taxon>Bacteria</taxon>
        <taxon>Bacillati</taxon>
        <taxon>Actinomycetota</taxon>
        <taxon>Actinomycetes</taxon>
        <taxon>Micrococcales</taxon>
        <taxon>Promicromonosporaceae</taxon>
        <taxon>Promicromonospora</taxon>
    </lineage>
</organism>
<dbReference type="InterPro" id="IPR023214">
    <property type="entry name" value="HAD_sf"/>
</dbReference>
<dbReference type="Gene3D" id="3.40.50.1000">
    <property type="entry name" value="HAD superfamily/HAD-like"/>
    <property type="match status" value="2"/>
</dbReference>